<name>A0A0B1TGB7_OESDE</name>
<reference evidence="1 2" key="1">
    <citation type="submission" date="2014-03" db="EMBL/GenBank/DDBJ databases">
        <title>Draft genome of the hookworm Oesophagostomum dentatum.</title>
        <authorList>
            <person name="Mitreva M."/>
        </authorList>
    </citation>
    <scope>NUCLEOTIDE SEQUENCE [LARGE SCALE GENOMIC DNA]</scope>
    <source>
        <strain evidence="1 2">OD-Hann</strain>
    </source>
</reference>
<dbReference type="EMBL" id="KN550073">
    <property type="protein sequence ID" value="KHJ95121.1"/>
    <property type="molecule type" value="Genomic_DNA"/>
</dbReference>
<dbReference type="Proteomes" id="UP000053660">
    <property type="component" value="Unassembled WGS sequence"/>
</dbReference>
<proteinExistence type="predicted"/>
<organism evidence="1 2">
    <name type="scientific">Oesophagostomum dentatum</name>
    <name type="common">Nodular worm</name>
    <dbReference type="NCBI Taxonomy" id="61180"/>
    <lineage>
        <taxon>Eukaryota</taxon>
        <taxon>Metazoa</taxon>
        <taxon>Ecdysozoa</taxon>
        <taxon>Nematoda</taxon>
        <taxon>Chromadorea</taxon>
        <taxon>Rhabditida</taxon>
        <taxon>Rhabditina</taxon>
        <taxon>Rhabditomorpha</taxon>
        <taxon>Strongyloidea</taxon>
        <taxon>Strongylidae</taxon>
        <taxon>Oesophagostomum</taxon>
    </lineage>
</organism>
<dbReference type="AlphaFoldDB" id="A0A0B1TGB7"/>
<evidence type="ECO:0000313" key="1">
    <source>
        <dbReference type="EMBL" id="KHJ95121.1"/>
    </source>
</evidence>
<gene>
    <name evidence="1" type="ORF">OESDEN_04939</name>
</gene>
<evidence type="ECO:0000313" key="2">
    <source>
        <dbReference type="Proteomes" id="UP000053660"/>
    </source>
</evidence>
<sequence>MVLCAVFIFQIFDAHLGKLNKFPNPAYVSPGWLNISPLAVLCWSQRSPRPASIISFPLQKYTSSSEKIMVRLVK</sequence>
<protein>
    <submittedName>
        <fullName evidence="1">Uncharacterized protein</fullName>
    </submittedName>
</protein>
<accession>A0A0B1TGB7</accession>
<keyword evidence="2" id="KW-1185">Reference proteome</keyword>